<evidence type="ECO:0000256" key="3">
    <source>
        <dbReference type="ARBA" id="ARBA00023212"/>
    </source>
</evidence>
<evidence type="ECO:0000256" key="4">
    <source>
        <dbReference type="SAM" id="MobiDB-lite"/>
    </source>
</evidence>
<reference evidence="6" key="2">
    <citation type="submission" date="2015-01" db="EMBL/GenBank/DDBJ databases">
        <title>Evolutionary Origins and Diversification of the Mycorrhizal Mutualists.</title>
        <authorList>
            <consortium name="DOE Joint Genome Institute"/>
            <consortium name="Mycorrhizal Genomics Consortium"/>
            <person name="Kohler A."/>
            <person name="Kuo A."/>
            <person name="Nagy L.G."/>
            <person name="Floudas D."/>
            <person name="Copeland A."/>
            <person name="Barry K.W."/>
            <person name="Cichocki N."/>
            <person name="Veneault-Fourrey C."/>
            <person name="LaButti K."/>
            <person name="Lindquist E.A."/>
            <person name="Lipzen A."/>
            <person name="Lundell T."/>
            <person name="Morin E."/>
            <person name="Murat C."/>
            <person name="Riley R."/>
            <person name="Ohm R."/>
            <person name="Sun H."/>
            <person name="Tunlid A."/>
            <person name="Henrissat B."/>
            <person name="Grigoriev I.V."/>
            <person name="Hibbett D.S."/>
            <person name="Martin F."/>
        </authorList>
    </citation>
    <scope>NUCLEOTIDE SEQUENCE [LARGE SCALE GENOMIC DNA]</scope>
    <source>
        <strain evidence="6">Zn</strain>
    </source>
</reference>
<comment type="subcellular location">
    <subcellularLocation>
        <location evidence="1">Cytoplasm</location>
        <location evidence="1">Cytoskeleton</location>
    </subcellularLocation>
</comment>
<dbReference type="InParanoid" id="A0A0C3DDH7"/>
<dbReference type="HOGENOM" id="CLU_022567_0_0_1"/>
<proteinExistence type="predicted"/>
<organism evidence="5 6">
    <name type="scientific">Oidiodendron maius (strain Zn)</name>
    <dbReference type="NCBI Taxonomy" id="913774"/>
    <lineage>
        <taxon>Eukaryota</taxon>
        <taxon>Fungi</taxon>
        <taxon>Dikarya</taxon>
        <taxon>Ascomycota</taxon>
        <taxon>Pezizomycotina</taxon>
        <taxon>Leotiomycetes</taxon>
        <taxon>Leotiomycetes incertae sedis</taxon>
        <taxon>Myxotrichaceae</taxon>
        <taxon>Oidiodendron</taxon>
    </lineage>
</organism>
<dbReference type="SUPFAM" id="SSF52047">
    <property type="entry name" value="RNI-like"/>
    <property type="match status" value="1"/>
</dbReference>
<dbReference type="OrthoDB" id="8436363at2759"/>
<keyword evidence="6" id="KW-1185">Reference proteome</keyword>
<dbReference type="InterPro" id="IPR052410">
    <property type="entry name" value="DRC5"/>
</dbReference>
<feature type="compositionally biased region" description="Basic and acidic residues" evidence="4">
    <location>
        <begin position="165"/>
        <end position="184"/>
    </location>
</feature>
<keyword evidence="2" id="KW-0963">Cytoplasm</keyword>
<accession>A0A0C3DDH7</accession>
<dbReference type="EMBL" id="KN832878">
    <property type="protein sequence ID" value="KIN00013.1"/>
    <property type="molecule type" value="Genomic_DNA"/>
</dbReference>
<evidence type="ECO:0000313" key="6">
    <source>
        <dbReference type="Proteomes" id="UP000054321"/>
    </source>
</evidence>
<dbReference type="PANTHER" id="PTHR24107:SF2">
    <property type="entry name" value="NLR FAMILY CARD DOMAIN CONTAINING 3"/>
    <property type="match status" value="1"/>
</dbReference>
<dbReference type="GO" id="GO:0005856">
    <property type="term" value="C:cytoskeleton"/>
    <property type="evidence" value="ECO:0007669"/>
    <property type="project" value="UniProtKB-SubCell"/>
</dbReference>
<feature type="region of interest" description="Disordered" evidence="4">
    <location>
        <begin position="1"/>
        <end position="21"/>
    </location>
</feature>
<dbReference type="SMART" id="SM00368">
    <property type="entry name" value="LRR_RI"/>
    <property type="match status" value="2"/>
</dbReference>
<gene>
    <name evidence="5" type="ORF">OIDMADRAFT_181261</name>
</gene>
<feature type="compositionally biased region" description="Low complexity" evidence="4">
    <location>
        <begin position="195"/>
        <end position="211"/>
    </location>
</feature>
<dbReference type="STRING" id="913774.A0A0C3DDH7"/>
<keyword evidence="3" id="KW-0206">Cytoskeleton</keyword>
<reference evidence="5 6" key="1">
    <citation type="submission" date="2014-04" db="EMBL/GenBank/DDBJ databases">
        <authorList>
            <consortium name="DOE Joint Genome Institute"/>
            <person name="Kuo A."/>
            <person name="Martino E."/>
            <person name="Perotto S."/>
            <person name="Kohler A."/>
            <person name="Nagy L.G."/>
            <person name="Floudas D."/>
            <person name="Copeland A."/>
            <person name="Barry K.W."/>
            <person name="Cichocki N."/>
            <person name="Veneault-Fourrey C."/>
            <person name="LaButti K."/>
            <person name="Lindquist E.A."/>
            <person name="Lipzen A."/>
            <person name="Lundell T."/>
            <person name="Morin E."/>
            <person name="Murat C."/>
            <person name="Sun H."/>
            <person name="Tunlid A."/>
            <person name="Henrissat B."/>
            <person name="Grigoriev I.V."/>
            <person name="Hibbett D.S."/>
            <person name="Martin F."/>
            <person name="Nordberg H.P."/>
            <person name="Cantor M.N."/>
            <person name="Hua S.X."/>
        </authorList>
    </citation>
    <scope>NUCLEOTIDE SEQUENCE [LARGE SCALE GENOMIC DNA]</scope>
    <source>
        <strain evidence="5 6">Zn</strain>
    </source>
</reference>
<evidence type="ECO:0000256" key="1">
    <source>
        <dbReference type="ARBA" id="ARBA00004245"/>
    </source>
</evidence>
<dbReference type="Gene3D" id="3.80.10.10">
    <property type="entry name" value="Ribonuclease Inhibitor"/>
    <property type="match status" value="1"/>
</dbReference>
<sequence>MLPHRAKVMGNEPCTPAPVKSMQGSFLQNTLRRLSSSTTPRGHSFVASKASHHGVCERIVLNVNYHRERCQISELNQSKLQRVAFCVDVEIASGLKSYDDSGFSEPEKVTKEKKQLSVKGEGAALEHSVAFKKEKRETDVKNSGITLPLGLGKCMTETNDALTTSEKDTTKKEKKKRSDGEKKAWKEKKRKQAEENGVVPVEVVSDVSGGSNTRSRTLKTQASRTTDTVRIYRRCCQLRETPILKKITEQLRNSASEDGPLGVVNKLDLTGHWLYLPDVITLADFLAIIPVKDLVLENCGLTDEGTRAILAGLLTAKSIYYPGRRPGHREKDGEAVRGRFIERLVLKNNKKIGQDGWQHICLFINMCRSLKSLDMSNVPFPHTTSASNGSMEMSQLLAKAVGERLAGNKFEFFALADCGITTDQLGDLTDGFIKSGLRRLDLAGNNITSAGMKHIARYIREGQCDGLDLGRNDLRD</sequence>
<name>A0A0C3DDH7_OIDMZ</name>
<feature type="region of interest" description="Disordered" evidence="4">
    <location>
        <begin position="162"/>
        <end position="222"/>
    </location>
</feature>
<evidence type="ECO:0000313" key="5">
    <source>
        <dbReference type="EMBL" id="KIN00013.1"/>
    </source>
</evidence>
<dbReference type="InterPro" id="IPR032675">
    <property type="entry name" value="LRR_dom_sf"/>
</dbReference>
<feature type="compositionally biased region" description="Polar residues" evidence="4">
    <location>
        <begin position="212"/>
        <end position="222"/>
    </location>
</feature>
<protein>
    <submittedName>
        <fullName evidence="5">Uncharacterized protein</fullName>
    </submittedName>
</protein>
<dbReference type="Proteomes" id="UP000054321">
    <property type="component" value="Unassembled WGS sequence"/>
</dbReference>
<evidence type="ECO:0000256" key="2">
    <source>
        <dbReference type="ARBA" id="ARBA00022490"/>
    </source>
</evidence>
<dbReference type="PANTHER" id="PTHR24107">
    <property type="entry name" value="YNEIN REGULATORY COMPLEX SUBUNIT 5"/>
    <property type="match status" value="1"/>
</dbReference>
<dbReference type="AlphaFoldDB" id="A0A0C3DDH7"/>